<evidence type="ECO:0000313" key="1">
    <source>
        <dbReference type="EMBL" id="GAI59077.1"/>
    </source>
</evidence>
<proteinExistence type="predicted"/>
<accession>X1PS65</accession>
<comment type="caution">
    <text evidence="1">The sequence shown here is derived from an EMBL/GenBank/DDBJ whole genome shotgun (WGS) entry which is preliminary data.</text>
</comment>
<dbReference type="AlphaFoldDB" id="X1PS65"/>
<name>X1PS65_9ZZZZ</name>
<protein>
    <submittedName>
        <fullName evidence="1">Uncharacterized protein</fullName>
    </submittedName>
</protein>
<sequence length="47" mass="5600">MHTQNFWKNTFNRYEHMFTKTQMHAEVKQLQGGPTGIYICIQVKNSI</sequence>
<reference evidence="1" key="1">
    <citation type="journal article" date="2014" name="Front. Microbiol.">
        <title>High frequency of phylogenetically diverse reductive dehalogenase-homologous genes in deep subseafloor sedimentary metagenomes.</title>
        <authorList>
            <person name="Kawai M."/>
            <person name="Futagami T."/>
            <person name="Toyoda A."/>
            <person name="Takaki Y."/>
            <person name="Nishi S."/>
            <person name="Hori S."/>
            <person name="Arai W."/>
            <person name="Tsubouchi T."/>
            <person name="Morono Y."/>
            <person name="Uchiyama I."/>
            <person name="Ito T."/>
            <person name="Fujiyama A."/>
            <person name="Inagaki F."/>
            <person name="Takami H."/>
        </authorList>
    </citation>
    <scope>NUCLEOTIDE SEQUENCE</scope>
    <source>
        <strain evidence="1">Expedition CK06-06</strain>
    </source>
</reference>
<gene>
    <name evidence="1" type="ORF">S12H4_07166</name>
</gene>
<organism evidence="1">
    <name type="scientific">marine sediment metagenome</name>
    <dbReference type="NCBI Taxonomy" id="412755"/>
    <lineage>
        <taxon>unclassified sequences</taxon>
        <taxon>metagenomes</taxon>
        <taxon>ecological metagenomes</taxon>
    </lineage>
</organism>
<dbReference type="EMBL" id="BARW01002607">
    <property type="protein sequence ID" value="GAI59077.1"/>
    <property type="molecule type" value="Genomic_DNA"/>
</dbReference>